<name>A0ABT7NKJ7_9SPHI</name>
<evidence type="ECO:0000313" key="7">
    <source>
        <dbReference type="Proteomes" id="UP001170954"/>
    </source>
</evidence>
<dbReference type="Pfam" id="PF00728">
    <property type="entry name" value="Glyco_hydro_20"/>
    <property type="match status" value="1"/>
</dbReference>
<protein>
    <recommendedName>
        <fullName evidence="3">beta-N-acetylhexosaminidase</fullName>
        <ecNumber evidence="3">3.2.1.52</ecNumber>
    </recommendedName>
</protein>
<comment type="catalytic activity">
    <reaction evidence="1">
        <text>Hydrolysis of terminal non-reducing N-acetyl-D-hexosamine residues in N-acetyl-beta-D-hexosaminides.</text>
        <dbReference type="EC" id="3.2.1.52"/>
    </reaction>
</comment>
<keyword evidence="4" id="KW-0378">Hydrolase</keyword>
<dbReference type="Proteomes" id="UP001170954">
    <property type="component" value="Unassembled WGS sequence"/>
</dbReference>
<dbReference type="InterPro" id="IPR015883">
    <property type="entry name" value="Glyco_hydro_20_cat"/>
</dbReference>
<sequence>MLQLFPAEIETYKNTLLNTKWRIPQIKITDYPRVGWRGLMLDESRHFFTVDEVKKYIDNMSRYKYNRFHFQKRIEKIVHGLGRKMMGWDELLEGGVNKSTAIMSWRNRKAGIEASNNGHHVVFSPINETYYNLMQATGLPTRPCTKPYVLWMLATYLTLSLRRPKPAMCWAHRPTCGRR</sequence>
<dbReference type="InterPro" id="IPR025705">
    <property type="entry name" value="Beta_hexosaminidase_sua/sub"/>
</dbReference>
<dbReference type="Gene3D" id="3.20.20.80">
    <property type="entry name" value="Glycosidases"/>
    <property type="match status" value="2"/>
</dbReference>
<gene>
    <name evidence="6" type="ORF">HX018_05485</name>
</gene>
<keyword evidence="7" id="KW-1185">Reference proteome</keyword>
<dbReference type="PANTHER" id="PTHR22600:SF57">
    <property type="entry name" value="BETA-N-ACETYLHEXOSAMINIDASE"/>
    <property type="match status" value="1"/>
</dbReference>
<organism evidence="6 7">
    <name type="scientific">Sphingobacterium hotanense</name>
    <dbReference type="NCBI Taxonomy" id="649196"/>
    <lineage>
        <taxon>Bacteria</taxon>
        <taxon>Pseudomonadati</taxon>
        <taxon>Bacteroidota</taxon>
        <taxon>Sphingobacteriia</taxon>
        <taxon>Sphingobacteriales</taxon>
        <taxon>Sphingobacteriaceae</taxon>
        <taxon>Sphingobacterium</taxon>
    </lineage>
</organism>
<dbReference type="PANTHER" id="PTHR22600">
    <property type="entry name" value="BETA-HEXOSAMINIDASE"/>
    <property type="match status" value="1"/>
</dbReference>
<comment type="caution">
    <text evidence="6">The sequence shown here is derived from an EMBL/GenBank/DDBJ whole genome shotgun (WGS) entry which is preliminary data.</text>
</comment>
<dbReference type="InterPro" id="IPR017853">
    <property type="entry name" value="GH"/>
</dbReference>
<reference evidence="6" key="2">
    <citation type="journal article" date="2022" name="Sci. Total Environ.">
        <title>Prevalence, transmission, and molecular epidemiology of tet(X)-positive bacteria among humans, animals, and environmental niches in China: An epidemiological, and genomic-based study.</title>
        <authorList>
            <person name="Dong N."/>
            <person name="Zeng Y."/>
            <person name="Cai C."/>
            <person name="Sun C."/>
            <person name="Lu J."/>
            <person name="Liu C."/>
            <person name="Zhou H."/>
            <person name="Sun Q."/>
            <person name="Shu L."/>
            <person name="Wang H."/>
            <person name="Wang Y."/>
            <person name="Wang S."/>
            <person name="Wu C."/>
            <person name="Chan E.W."/>
            <person name="Chen G."/>
            <person name="Shen Z."/>
            <person name="Chen S."/>
            <person name="Zhang R."/>
        </authorList>
    </citation>
    <scope>NUCLEOTIDE SEQUENCE</scope>
    <source>
        <strain evidence="6">R1692</strain>
    </source>
</reference>
<evidence type="ECO:0000256" key="2">
    <source>
        <dbReference type="ARBA" id="ARBA00006285"/>
    </source>
</evidence>
<dbReference type="EC" id="3.2.1.52" evidence="3"/>
<evidence type="ECO:0000256" key="3">
    <source>
        <dbReference type="ARBA" id="ARBA00012663"/>
    </source>
</evidence>
<feature type="domain" description="Glycoside hydrolase family 20 catalytic" evidence="5">
    <location>
        <begin position="36"/>
        <end position="70"/>
    </location>
</feature>
<dbReference type="PRINTS" id="PR00738">
    <property type="entry name" value="GLHYDRLASE20"/>
</dbReference>
<evidence type="ECO:0000259" key="5">
    <source>
        <dbReference type="Pfam" id="PF00728"/>
    </source>
</evidence>
<evidence type="ECO:0000256" key="4">
    <source>
        <dbReference type="ARBA" id="ARBA00022801"/>
    </source>
</evidence>
<proteinExistence type="inferred from homology"/>
<accession>A0ABT7NKJ7</accession>
<reference evidence="6" key="1">
    <citation type="submission" date="2020-06" db="EMBL/GenBank/DDBJ databases">
        <authorList>
            <person name="Dong N."/>
        </authorList>
    </citation>
    <scope>NUCLEOTIDE SEQUENCE</scope>
    <source>
        <strain evidence="6">R1692</strain>
    </source>
</reference>
<evidence type="ECO:0000313" key="6">
    <source>
        <dbReference type="EMBL" id="MDM1047691.1"/>
    </source>
</evidence>
<dbReference type="EMBL" id="JACAGK010000011">
    <property type="protein sequence ID" value="MDM1047691.1"/>
    <property type="molecule type" value="Genomic_DNA"/>
</dbReference>
<comment type="similarity">
    <text evidence="2">Belongs to the glycosyl hydrolase 20 family.</text>
</comment>
<dbReference type="SUPFAM" id="SSF51445">
    <property type="entry name" value="(Trans)glycosidases"/>
    <property type="match status" value="2"/>
</dbReference>
<evidence type="ECO:0000256" key="1">
    <source>
        <dbReference type="ARBA" id="ARBA00001231"/>
    </source>
</evidence>